<gene>
    <name evidence="1" type="ORF">PAMC26510_28900</name>
</gene>
<accession>A0A242MBK9</accession>
<dbReference type="SUPFAM" id="SSF54285">
    <property type="entry name" value="MoaD/ThiS"/>
    <property type="match status" value="1"/>
</dbReference>
<protein>
    <recommendedName>
        <fullName evidence="3">Sulfur carrier protein ThiS</fullName>
    </recommendedName>
</protein>
<dbReference type="InterPro" id="IPR016155">
    <property type="entry name" value="Mopterin_synth/thiamin_S_b"/>
</dbReference>
<dbReference type="InterPro" id="IPR012675">
    <property type="entry name" value="Beta-grasp_dom_sf"/>
</dbReference>
<evidence type="ECO:0000313" key="1">
    <source>
        <dbReference type="EMBL" id="OTP68678.1"/>
    </source>
</evidence>
<organism evidence="1 2">
    <name type="scientific">Caballeronia sordidicola</name>
    <name type="common">Burkholderia sordidicola</name>
    <dbReference type="NCBI Taxonomy" id="196367"/>
    <lineage>
        <taxon>Bacteria</taxon>
        <taxon>Pseudomonadati</taxon>
        <taxon>Pseudomonadota</taxon>
        <taxon>Betaproteobacteria</taxon>
        <taxon>Burkholderiales</taxon>
        <taxon>Burkholderiaceae</taxon>
        <taxon>Caballeronia</taxon>
    </lineage>
</organism>
<dbReference type="EMBL" id="NBTY01000169">
    <property type="protein sequence ID" value="OTP68678.1"/>
    <property type="molecule type" value="Genomic_DNA"/>
</dbReference>
<sequence>MSTISVEYPEIYSQIRNVRDGIDLNFTALFKNGSRISKESIKSMIINENDVIAVVRAIAGG</sequence>
<dbReference type="AlphaFoldDB" id="A0A242MBK9"/>
<evidence type="ECO:0008006" key="3">
    <source>
        <dbReference type="Google" id="ProtNLM"/>
    </source>
</evidence>
<name>A0A242MBK9_CABSO</name>
<dbReference type="Proteomes" id="UP000194546">
    <property type="component" value="Unassembled WGS sequence"/>
</dbReference>
<proteinExistence type="predicted"/>
<dbReference type="Gene3D" id="3.10.20.30">
    <property type="match status" value="1"/>
</dbReference>
<comment type="caution">
    <text evidence="1">The sequence shown here is derived from an EMBL/GenBank/DDBJ whole genome shotgun (WGS) entry which is preliminary data.</text>
</comment>
<reference evidence="1 2" key="1">
    <citation type="submission" date="2017-03" db="EMBL/GenBank/DDBJ databases">
        <title>Genome analysis of strain PAMC 26510.</title>
        <authorList>
            <person name="Oh H.-M."/>
            <person name="Yang J.-A."/>
        </authorList>
    </citation>
    <scope>NUCLEOTIDE SEQUENCE [LARGE SCALE GENOMIC DNA]</scope>
    <source>
        <strain evidence="1 2">PAMC 26510</strain>
    </source>
</reference>
<evidence type="ECO:0000313" key="2">
    <source>
        <dbReference type="Proteomes" id="UP000194546"/>
    </source>
</evidence>